<keyword evidence="1 3" id="KW-0479">Metal-binding</keyword>
<evidence type="ECO:0000313" key="7">
    <source>
        <dbReference type="Proteomes" id="UP000318437"/>
    </source>
</evidence>
<dbReference type="Pfam" id="PF07635">
    <property type="entry name" value="PSCyt1"/>
    <property type="match status" value="1"/>
</dbReference>
<evidence type="ECO:0000256" key="4">
    <source>
        <dbReference type="SAM" id="SignalP"/>
    </source>
</evidence>
<dbReference type="GO" id="GO:0009055">
    <property type="term" value="F:electron transfer activity"/>
    <property type="evidence" value="ECO:0007669"/>
    <property type="project" value="InterPro"/>
</dbReference>
<dbReference type="InterPro" id="IPR022655">
    <property type="entry name" value="DUF1553"/>
</dbReference>
<keyword evidence="2 3" id="KW-0408">Iron</keyword>
<feature type="signal peptide" evidence="4">
    <location>
        <begin position="1"/>
        <end position="22"/>
    </location>
</feature>
<accession>A0A5C6D2Z6</accession>
<feature type="domain" description="Cytochrome c" evidence="5">
    <location>
        <begin position="25"/>
        <end position="124"/>
    </location>
</feature>
<feature type="chain" id="PRO_5022912598" evidence="4">
    <location>
        <begin position="23"/>
        <end position="867"/>
    </location>
</feature>
<evidence type="ECO:0000256" key="3">
    <source>
        <dbReference type="PROSITE-ProRule" id="PRU00433"/>
    </source>
</evidence>
<evidence type="ECO:0000256" key="2">
    <source>
        <dbReference type="ARBA" id="ARBA00023004"/>
    </source>
</evidence>
<protein>
    <submittedName>
        <fullName evidence="6">Planctomycete cytochrome C</fullName>
    </submittedName>
</protein>
<dbReference type="PROSITE" id="PS51007">
    <property type="entry name" value="CYTC"/>
    <property type="match status" value="1"/>
</dbReference>
<reference evidence="6 7" key="1">
    <citation type="submission" date="2019-02" db="EMBL/GenBank/DDBJ databases">
        <title>Deep-cultivation of Planctomycetes and their phenomic and genomic characterization uncovers novel biology.</title>
        <authorList>
            <person name="Wiegand S."/>
            <person name="Jogler M."/>
            <person name="Boedeker C."/>
            <person name="Pinto D."/>
            <person name="Vollmers J."/>
            <person name="Rivas-Marin E."/>
            <person name="Kohn T."/>
            <person name="Peeters S.H."/>
            <person name="Heuer A."/>
            <person name="Rast P."/>
            <person name="Oberbeckmann S."/>
            <person name="Bunk B."/>
            <person name="Jeske O."/>
            <person name="Meyerdierks A."/>
            <person name="Storesund J.E."/>
            <person name="Kallscheuer N."/>
            <person name="Luecker S."/>
            <person name="Lage O.M."/>
            <person name="Pohl T."/>
            <person name="Merkel B.J."/>
            <person name="Hornburger P."/>
            <person name="Mueller R.-W."/>
            <person name="Bruemmer F."/>
            <person name="Labrenz M."/>
            <person name="Spormann A.M."/>
            <person name="Op Den Camp H."/>
            <person name="Overmann J."/>
            <person name="Amann R."/>
            <person name="Jetten M.S.M."/>
            <person name="Mascher T."/>
            <person name="Medema M.H."/>
            <person name="Devos D.P."/>
            <person name="Kaster A.-K."/>
            <person name="Ovreas L."/>
            <person name="Rohde M."/>
            <person name="Galperin M.Y."/>
            <person name="Jogler C."/>
        </authorList>
    </citation>
    <scope>NUCLEOTIDE SEQUENCE [LARGE SCALE GENOMIC DNA]</scope>
    <source>
        <strain evidence="6 7">Pla144</strain>
    </source>
</reference>
<evidence type="ECO:0000259" key="5">
    <source>
        <dbReference type="PROSITE" id="PS51007"/>
    </source>
</evidence>
<keyword evidence="4" id="KW-0732">Signal</keyword>
<dbReference type="OrthoDB" id="127107at2"/>
<dbReference type="InterPro" id="IPR011429">
    <property type="entry name" value="Cyt_c_Planctomycete-type"/>
</dbReference>
<dbReference type="EMBL" id="SJPS01000001">
    <property type="protein sequence ID" value="TWU30027.1"/>
    <property type="molecule type" value="Genomic_DNA"/>
</dbReference>
<dbReference type="InterPro" id="IPR009056">
    <property type="entry name" value="Cyt_c-like_dom"/>
</dbReference>
<sequence precursor="true">MFRVNARILFVLSLALFTRLWANGEESSDGIELFETRIRPVLVESCYECHSVEADEIEGELTLDNRAAVLRGGRSGAVIVPSDPAGSRLLRALQYDDPELQMPPGGKLPEEVIADFRRWIELGAPDPREGSAASLETISSRAASHWAFKPPVRPDVTESDADKWATNAIDKLILAELNSAGLSPAPQATRGEFIRRLYFDLVGLPPSWEEVQAFEEDKSQEADRKLVDKLLESPQFGERWARHWLDVARFADTKGYVFKEDRIFPHAYKYRDWVVGAFNDNMPIDKFLMYQIAADSMIQGDEDRHHLAAQGFVTLGRRFINNPHDIVADRIDVVFRGMMGMTVACARCHDHKFDPITDEDYYALYGMFESSEEVQDEDLPLRLADKAAPQNVGVFIRGNAQNRSKPVPRGFPKFFTVSAQTVKAGSGRLELARAIVSPENPLTARVFVNRVWGHLFGEQLVRTPSDFGLRSEAPRQQAVLDLLAVDFVESGWSLKWLVRELVTSSTYRQSSQATPELLVADPENLLWGRMNRRRRDFEALRDGLLAVSGRLDKRIGGESERIDTEEGGTRRTLYAHIDRQNLPGVFRSFDFASPDAHSPERPHTLVPQQALFLLNNPMIQVVARDLVALLATEGSDDRVAELYRRVFAREPSAKELEQAREFLKRGSPNPLPKDEWSFGYGQISFSNERATVKIEPLNYFVENRWQAQIEYPEKGFGHLSVTPEGGHPGNRTDCCSIRRWTAPEAGKMVITGELARPSENGDGIEASIVSSRQGVIASWIVEQGAQLTEVELPVVESGETIDFVVGCRGNAGWDSFQWKVSLALESSTGWQKWSSQQDFRGPRPEPLDLWMQLAQVLLVSNEFLFID</sequence>
<organism evidence="6 7">
    <name type="scientific">Bythopirellula polymerisocia</name>
    <dbReference type="NCBI Taxonomy" id="2528003"/>
    <lineage>
        <taxon>Bacteria</taxon>
        <taxon>Pseudomonadati</taxon>
        <taxon>Planctomycetota</taxon>
        <taxon>Planctomycetia</taxon>
        <taxon>Pirellulales</taxon>
        <taxon>Lacipirellulaceae</taxon>
        <taxon>Bythopirellula</taxon>
    </lineage>
</organism>
<dbReference type="GO" id="GO:0020037">
    <property type="term" value="F:heme binding"/>
    <property type="evidence" value="ECO:0007669"/>
    <property type="project" value="InterPro"/>
</dbReference>
<dbReference type="AlphaFoldDB" id="A0A5C6D2Z6"/>
<dbReference type="PANTHER" id="PTHR35889:SF3">
    <property type="entry name" value="F-BOX DOMAIN-CONTAINING PROTEIN"/>
    <property type="match status" value="1"/>
</dbReference>
<evidence type="ECO:0000256" key="1">
    <source>
        <dbReference type="ARBA" id="ARBA00022723"/>
    </source>
</evidence>
<proteinExistence type="predicted"/>
<keyword evidence="7" id="KW-1185">Reference proteome</keyword>
<dbReference type="Proteomes" id="UP000318437">
    <property type="component" value="Unassembled WGS sequence"/>
</dbReference>
<dbReference type="Pfam" id="PF07587">
    <property type="entry name" value="PSD1"/>
    <property type="match status" value="1"/>
</dbReference>
<comment type="caution">
    <text evidence="6">The sequence shown here is derived from an EMBL/GenBank/DDBJ whole genome shotgun (WGS) entry which is preliminary data.</text>
</comment>
<gene>
    <name evidence="6" type="ORF">Pla144_08130</name>
</gene>
<evidence type="ECO:0000313" key="6">
    <source>
        <dbReference type="EMBL" id="TWU30027.1"/>
    </source>
</evidence>
<dbReference type="PANTHER" id="PTHR35889">
    <property type="entry name" value="CYCLOINULO-OLIGOSACCHARIDE FRUCTANOTRANSFERASE-RELATED"/>
    <property type="match status" value="1"/>
</dbReference>
<dbReference type="GO" id="GO:0046872">
    <property type="term" value="F:metal ion binding"/>
    <property type="evidence" value="ECO:0007669"/>
    <property type="project" value="UniProtKB-KW"/>
</dbReference>
<name>A0A5C6D2Z6_9BACT</name>
<dbReference type="InterPro" id="IPR011444">
    <property type="entry name" value="DUF1549"/>
</dbReference>
<dbReference type="Pfam" id="PF07583">
    <property type="entry name" value="PSCyt2"/>
    <property type="match status" value="1"/>
</dbReference>
<keyword evidence="3" id="KW-0349">Heme</keyword>